<dbReference type="Gene3D" id="3.30.465.10">
    <property type="match status" value="1"/>
</dbReference>
<dbReference type="Pfam" id="PF01565">
    <property type="entry name" value="FAD_binding_4"/>
    <property type="match status" value="1"/>
</dbReference>
<keyword evidence="11 17" id="KW-0133">Cell shape</keyword>
<dbReference type="InterPro" id="IPR036318">
    <property type="entry name" value="FAD-bd_PCMH-like_sf"/>
</dbReference>
<evidence type="ECO:0000256" key="10">
    <source>
        <dbReference type="ARBA" id="ARBA00022857"/>
    </source>
</evidence>
<comment type="pathway">
    <text evidence="4 17">Cell wall biogenesis; peptidoglycan biosynthesis.</text>
</comment>
<organism evidence="19 20">
    <name type="scientific">Microterricola gilva</name>
    <dbReference type="NCBI Taxonomy" id="393267"/>
    <lineage>
        <taxon>Bacteria</taxon>
        <taxon>Bacillati</taxon>
        <taxon>Actinomycetota</taxon>
        <taxon>Actinomycetes</taxon>
        <taxon>Micrococcales</taxon>
        <taxon>Microbacteriaceae</taxon>
        <taxon>Microterricola</taxon>
    </lineage>
</organism>
<dbReference type="UniPathway" id="UPA00219"/>
<dbReference type="PANTHER" id="PTHR21071:SF4">
    <property type="entry name" value="UDP-N-ACETYLENOLPYRUVOYLGLUCOSAMINE REDUCTASE"/>
    <property type="match status" value="1"/>
</dbReference>
<evidence type="ECO:0000259" key="18">
    <source>
        <dbReference type="PROSITE" id="PS51387"/>
    </source>
</evidence>
<sequence length="403" mass="41834">MTDSAAGSPLALAELTTMRVGGVPARMVTASTQRDLVDAALAVWADGDEWLVLAGGSNTVASDEPFEGTVLRIATRGIEVLPTDAAAPGRVRVRVQAGEPWDELVAYTVGRGWSGIEALSGIPGSTGAAPVQNIGAYGQELSSSLVAIDFLDHITGEVSRLSAAELELGYRTSVLKQGRQGIVLTVELELHDTAGEQAMLGGALGQPVAYAQLAGALGVQLGDRVPVQAMRDAVLVLRASKGMVLNPEDPDTASAGSFFTNPIVRENFARGLPADAPQWPVTPEAADVVVPLGHLASGTPLDAFLTHQEELAASTVDAGAAASNETLVKLSAAWLIENAGIRRGFRLPGSRAAISSKHTLAITNTGGARAEEIAQLARYVQGRVQAEFGVILHPEPVLVGIEL</sequence>
<evidence type="ECO:0000313" key="19">
    <source>
        <dbReference type="EMBL" id="RZU66620.1"/>
    </source>
</evidence>
<dbReference type="GO" id="GO:0008762">
    <property type="term" value="F:UDP-N-acetylmuramate dehydrogenase activity"/>
    <property type="evidence" value="ECO:0007669"/>
    <property type="project" value="UniProtKB-UniRule"/>
</dbReference>
<evidence type="ECO:0000256" key="1">
    <source>
        <dbReference type="ARBA" id="ARBA00001974"/>
    </source>
</evidence>
<comment type="similarity">
    <text evidence="5 17">Belongs to the MurB family.</text>
</comment>
<dbReference type="Gene3D" id="3.90.78.10">
    <property type="entry name" value="UDP-N-acetylenolpyruvoylglucosamine reductase, C-terminal domain"/>
    <property type="match status" value="1"/>
</dbReference>
<evidence type="ECO:0000256" key="4">
    <source>
        <dbReference type="ARBA" id="ARBA00004752"/>
    </source>
</evidence>
<evidence type="ECO:0000256" key="9">
    <source>
        <dbReference type="ARBA" id="ARBA00022827"/>
    </source>
</evidence>
<dbReference type="SUPFAM" id="SSF56194">
    <property type="entry name" value="Uridine diphospho-N-Acetylenolpyruvylglucosamine reductase, MurB, C-terminal domain"/>
    <property type="match status" value="1"/>
</dbReference>
<comment type="function">
    <text evidence="2 17">Cell wall formation.</text>
</comment>
<dbReference type="EC" id="1.3.1.98" evidence="17"/>
<keyword evidence="14 17" id="KW-0131">Cell cycle</keyword>
<evidence type="ECO:0000256" key="13">
    <source>
        <dbReference type="ARBA" id="ARBA00023002"/>
    </source>
</evidence>
<keyword evidence="7 17" id="KW-0132">Cell division</keyword>
<dbReference type="NCBIfam" id="NF010478">
    <property type="entry name" value="PRK13903.1"/>
    <property type="match status" value="1"/>
</dbReference>
<keyword evidence="8 17" id="KW-0285">Flavoprotein</keyword>
<evidence type="ECO:0000256" key="17">
    <source>
        <dbReference type="HAMAP-Rule" id="MF_00037"/>
    </source>
</evidence>
<feature type="active site" evidence="17">
    <location>
        <position position="171"/>
    </location>
</feature>
<proteinExistence type="inferred from homology"/>
<feature type="active site" description="Proton donor" evidence="17">
    <location>
        <position position="257"/>
    </location>
</feature>
<dbReference type="InterPro" id="IPR016167">
    <property type="entry name" value="FAD-bd_PCMH_sub1"/>
</dbReference>
<keyword evidence="20" id="KW-1185">Reference proteome</keyword>
<reference evidence="19 20" key="1">
    <citation type="submission" date="2019-02" db="EMBL/GenBank/DDBJ databases">
        <title>Sequencing the genomes of 1000 actinobacteria strains.</title>
        <authorList>
            <person name="Klenk H.-P."/>
        </authorList>
    </citation>
    <scope>NUCLEOTIDE SEQUENCE [LARGE SCALE GENOMIC DNA]</scope>
    <source>
        <strain evidence="19 20">DSM 18319</strain>
    </source>
</reference>
<dbReference type="HAMAP" id="MF_00037">
    <property type="entry name" value="MurB"/>
    <property type="match status" value="1"/>
</dbReference>
<accession>A0A4Q8APK6</accession>
<evidence type="ECO:0000313" key="20">
    <source>
        <dbReference type="Proteomes" id="UP000291483"/>
    </source>
</evidence>
<keyword evidence="9 17" id="KW-0274">FAD</keyword>
<feature type="domain" description="FAD-binding PCMH-type" evidence="18">
    <location>
        <begin position="20"/>
        <end position="193"/>
    </location>
</feature>
<dbReference type="InterPro" id="IPR016169">
    <property type="entry name" value="FAD-bd_PCMH_sub2"/>
</dbReference>
<evidence type="ECO:0000256" key="5">
    <source>
        <dbReference type="ARBA" id="ARBA00010485"/>
    </source>
</evidence>
<dbReference type="SUPFAM" id="SSF56176">
    <property type="entry name" value="FAD-binding/transporter-associated domain-like"/>
    <property type="match status" value="1"/>
</dbReference>
<gene>
    <name evidence="17" type="primary">murB</name>
    <name evidence="19" type="ORF">EV379_2983</name>
</gene>
<dbReference type="PANTHER" id="PTHR21071">
    <property type="entry name" value="UDP-N-ACETYLENOLPYRUVOYLGLUCOSAMINE REDUCTASE"/>
    <property type="match status" value="1"/>
</dbReference>
<dbReference type="RefSeq" id="WP_130506790.1">
    <property type="nucleotide sequence ID" value="NZ_SHLC01000001.1"/>
</dbReference>
<dbReference type="GO" id="GO:0005829">
    <property type="term" value="C:cytosol"/>
    <property type="evidence" value="ECO:0007669"/>
    <property type="project" value="TreeGrafter"/>
</dbReference>
<evidence type="ECO:0000256" key="8">
    <source>
        <dbReference type="ARBA" id="ARBA00022630"/>
    </source>
</evidence>
<dbReference type="Gene3D" id="3.30.43.10">
    <property type="entry name" value="Uridine Diphospho-n-acetylenolpyruvylglucosamine Reductase, domain 2"/>
    <property type="match status" value="1"/>
</dbReference>
<keyword evidence="6 17" id="KW-0963">Cytoplasm</keyword>
<evidence type="ECO:0000256" key="7">
    <source>
        <dbReference type="ARBA" id="ARBA00022618"/>
    </source>
</evidence>
<evidence type="ECO:0000256" key="11">
    <source>
        <dbReference type="ARBA" id="ARBA00022960"/>
    </source>
</evidence>
<comment type="caution">
    <text evidence="19">The sequence shown here is derived from an EMBL/GenBank/DDBJ whole genome shotgun (WGS) entry which is preliminary data.</text>
</comment>
<dbReference type="AlphaFoldDB" id="A0A4Q8APK6"/>
<dbReference type="Proteomes" id="UP000291483">
    <property type="component" value="Unassembled WGS sequence"/>
</dbReference>
<dbReference type="Pfam" id="PF02873">
    <property type="entry name" value="MurB_C"/>
    <property type="match status" value="1"/>
</dbReference>
<dbReference type="InterPro" id="IPR006094">
    <property type="entry name" value="Oxid_FAD_bind_N"/>
</dbReference>
<evidence type="ECO:0000256" key="14">
    <source>
        <dbReference type="ARBA" id="ARBA00023306"/>
    </source>
</evidence>
<keyword evidence="13 17" id="KW-0560">Oxidoreductase</keyword>
<evidence type="ECO:0000256" key="6">
    <source>
        <dbReference type="ARBA" id="ARBA00022490"/>
    </source>
</evidence>
<dbReference type="PROSITE" id="PS51387">
    <property type="entry name" value="FAD_PCMH"/>
    <property type="match status" value="1"/>
</dbReference>
<evidence type="ECO:0000256" key="2">
    <source>
        <dbReference type="ARBA" id="ARBA00003921"/>
    </source>
</evidence>
<dbReference type="InterPro" id="IPR016166">
    <property type="entry name" value="FAD-bd_PCMH"/>
</dbReference>
<dbReference type="EMBL" id="SHLC01000001">
    <property type="protein sequence ID" value="RZU66620.1"/>
    <property type="molecule type" value="Genomic_DNA"/>
</dbReference>
<dbReference type="GO" id="GO:0008360">
    <property type="term" value="P:regulation of cell shape"/>
    <property type="evidence" value="ECO:0007669"/>
    <property type="project" value="UniProtKB-KW"/>
</dbReference>
<comment type="catalytic activity">
    <reaction evidence="16 17">
        <text>UDP-N-acetyl-alpha-D-muramate + NADP(+) = UDP-N-acetyl-3-O-(1-carboxyvinyl)-alpha-D-glucosamine + NADPH + H(+)</text>
        <dbReference type="Rhea" id="RHEA:12248"/>
        <dbReference type="ChEBI" id="CHEBI:15378"/>
        <dbReference type="ChEBI" id="CHEBI:57783"/>
        <dbReference type="ChEBI" id="CHEBI:58349"/>
        <dbReference type="ChEBI" id="CHEBI:68483"/>
        <dbReference type="ChEBI" id="CHEBI:70757"/>
        <dbReference type="EC" id="1.3.1.98"/>
    </reaction>
</comment>
<comment type="subcellular location">
    <subcellularLocation>
        <location evidence="3 17">Cytoplasm</location>
    </subcellularLocation>
</comment>
<dbReference type="InterPro" id="IPR011601">
    <property type="entry name" value="MurB_C"/>
</dbReference>
<dbReference type="GO" id="GO:0071949">
    <property type="term" value="F:FAD binding"/>
    <property type="evidence" value="ECO:0007669"/>
    <property type="project" value="InterPro"/>
</dbReference>
<dbReference type="OrthoDB" id="9804753at2"/>
<keyword evidence="12 17" id="KW-0573">Peptidoglycan synthesis</keyword>
<evidence type="ECO:0000256" key="16">
    <source>
        <dbReference type="ARBA" id="ARBA00048914"/>
    </source>
</evidence>
<dbReference type="InterPro" id="IPR003170">
    <property type="entry name" value="MurB"/>
</dbReference>
<evidence type="ECO:0000256" key="3">
    <source>
        <dbReference type="ARBA" id="ARBA00004496"/>
    </source>
</evidence>
<dbReference type="GO" id="GO:0051301">
    <property type="term" value="P:cell division"/>
    <property type="evidence" value="ECO:0007669"/>
    <property type="project" value="UniProtKB-KW"/>
</dbReference>
<dbReference type="InterPro" id="IPR036635">
    <property type="entry name" value="MurB_C_sf"/>
</dbReference>
<comment type="cofactor">
    <cofactor evidence="1 17">
        <name>FAD</name>
        <dbReference type="ChEBI" id="CHEBI:57692"/>
    </cofactor>
</comment>
<evidence type="ECO:0000256" key="12">
    <source>
        <dbReference type="ARBA" id="ARBA00022984"/>
    </source>
</evidence>
<evidence type="ECO:0000256" key="15">
    <source>
        <dbReference type="ARBA" id="ARBA00023316"/>
    </source>
</evidence>
<keyword evidence="15 17" id="KW-0961">Cell wall biogenesis/degradation</keyword>
<protein>
    <recommendedName>
        <fullName evidence="17">UDP-N-acetylenolpyruvoylglucosamine reductase</fullName>
        <ecNumber evidence="17">1.3.1.98</ecNumber>
    </recommendedName>
    <alternativeName>
        <fullName evidence="17">UDP-N-acetylmuramate dehydrogenase</fullName>
    </alternativeName>
</protein>
<dbReference type="GO" id="GO:0071555">
    <property type="term" value="P:cell wall organization"/>
    <property type="evidence" value="ECO:0007669"/>
    <property type="project" value="UniProtKB-KW"/>
</dbReference>
<keyword evidence="10 17" id="KW-0521">NADP</keyword>
<name>A0A4Q8APK6_9MICO</name>
<dbReference type="GO" id="GO:0009252">
    <property type="term" value="P:peptidoglycan biosynthetic process"/>
    <property type="evidence" value="ECO:0007669"/>
    <property type="project" value="UniProtKB-UniRule"/>
</dbReference>
<feature type="active site" evidence="17">
    <location>
        <position position="395"/>
    </location>
</feature>